<dbReference type="InterPro" id="IPR051158">
    <property type="entry name" value="Metallophosphoesterase_sf"/>
</dbReference>
<dbReference type="Proteomes" id="UP000824123">
    <property type="component" value="Unassembled WGS sequence"/>
</dbReference>
<feature type="domain" description="Calcineurin-like phosphoesterase" evidence="1">
    <location>
        <begin position="71"/>
        <end position="292"/>
    </location>
</feature>
<evidence type="ECO:0000313" key="3">
    <source>
        <dbReference type="Proteomes" id="UP000824123"/>
    </source>
</evidence>
<proteinExistence type="predicted"/>
<evidence type="ECO:0000313" key="2">
    <source>
        <dbReference type="EMBL" id="HIU47402.1"/>
    </source>
</evidence>
<protein>
    <submittedName>
        <fullName evidence="2">Metallophosphoesterase</fullName>
    </submittedName>
</protein>
<reference evidence="2" key="1">
    <citation type="submission" date="2020-10" db="EMBL/GenBank/DDBJ databases">
        <authorList>
            <person name="Gilroy R."/>
        </authorList>
    </citation>
    <scope>NUCLEOTIDE SEQUENCE</scope>
    <source>
        <strain evidence="2">ChiSxjej2B14-8506</strain>
    </source>
</reference>
<dbReference type="InterPro" id="IPR004843">
    <property type="entry name" value="Calcineurin-like_PHP"/>
</dbReference>
<dbReference type="SUPFAM" id="SSF56300">
    <property type="entry name" value="Metallo-dependent phosphatases"/>
    <property type="match status" value="1"/>
</dbReference>
<gene>
    <name evidence="2" type="ORF">IAC59_09140</name>
</gene>
<dbReference type="EMBL" id="DVNK01000053">
    <property type="protein sequence ID" value="HIU47402.1"/>
    <property type="molecule type" value="Genomic_DNA"/>
</dbReference>
<dbReference type="PANTHER" id="PTHR31302:SF0">
    <property type="entry name" value="TRANSMEMBRANE PROTEIN WITH METALLOPHOSPHOESTERASE DOMAIN"/>
    <property type="match status" value="1"/>
</dbReference>
<dbReference type="AlphaFoldDB" id="A0A9D1LT56"/>
<reference evidence="2" key="2">
    <citation type="journal article" date="2021" name="PeerJ">
        <title>Extensive microbial diversity within the chicken gut microbiome revealed by metagenomics and culture.</title>
        <authorList>
            <person name="Gilroy R."/>
            <person name="Ravi A."/>
            <person name="Getino M."/>
            <person name="Pursley I."/>
            <person name="Horton D.L."/>
            <person name="Alikhan N.F."/>
            <person name="Baker D."/>
            <person name="Gharbi K."/>
            <person name="Hall N."/>
            <person name="Watson M."/>
            <person name="Adriaenssens E.M."/>
            <person name="Foster-Nyarko E."/>
            <person name="Jarju S."/>
            <person name="Secka A."/>
            <person name="Antonio M."/>
            <person name="Oren A."/>
            <person name="Chaudhuri R.R."/>
            <person name="La Ragione R."/>
            <person name="Hildebrand F."/>
            <person name="Pallen M.J."/>
        </authorList>
    </citation>
    <scope>NUCLEOTIDE SEQUENCE</scope>
    <source>
        <strain evidence="2">ChiSxjej2B14-8506</strain>
    </source>
</reference>
<dbReference type="PANTHER" id="PTHR31302">
    <property type="entry name" value="TRANSMEMBRANE PROTEIN WITH METALLOPHOSPHOESTERASE DOMAIN-RELATED"/>
    <property type="match status" value="1"/>
</dbReference>
<evidence type="ECO:0000259" key="1">
    <source>
        <dbReference type="Pfam" id="PF00149"/>
    </source>
</evidence>
<dbReference type="InterPro" id="IPR029052">
    <property type="entry name" value="Metallo-depent_PP-like"/>
</dbReference>
<dbReference type="Pfam" id="PF00149">
    <property type="entry name" value="Metallophos"/>
    <property type="match status" value="1"/>
</dbReference>
<organism evidence="2 3">
    <name type="scientific">Candidatus Fimadaptatus faecigallinarum</name>
    <dbReference type="NCBI Taxonomy" id="2840814"/>
    <lineage>
        <taxon>Bacteria</taxon>
        <taxon>Bacillati</taxon>
        <taxon>Bacillota</taxon>
        <taxon>Clostridia</taxon>
        <taxon>Eubacteriales</taxon>
        <taxon>Candidatus Fimadaptatus</taxon>
    </lineage>
</organism>
<name>A0A9D1LT56_9FIRM</name>
<comment type="caution">
    <text evidence="2">The sequence shown here is derived from an EMBL/GenBank/DDBJ whole genome shotgun (WGS) entry which is preliminary data.</text>
</comment>
<sequence>MSTAGTTQVQRRPKRARRPGRKFGKWQLIALALVALLAIAWTIIAMVNGTVTTVTRTLSIPGLPSALEGYTIVQLTDLNGATFGEKQEKLADAISAVDYDVICMTGDMVGASGNAQPLYDLLDALNTSKPIMFITGDSDPDPLADTPGADGTLYADYIRQLQARGVTYVDSPQMITVGNANIWFSSVLHLNINTQSNLDSLEQMYNSALADPNNDANDLAYDAYRLDCARKLNNAAQNMQSVDLHITLSHVPLSDEFVHAMQYAEGENSADTQDEYAGNQYLRLIDLALCGHYVGGQWRLPFVGALYVPDERLARGGWLPEQDEVSGLRRSNSVYIYTSTGLGTSDAYSLPPFRLFNQPEIVVIRLTSQLGA</sequence>
<dbReference type="Gene3D" id="3.60.21.10">
    <property type="match status" value="1"/>
</dbReference>
<accession>A0A9D1LT56</accession>